<feature type="region of interest" description="Disordered" evidence="1">
    <location>
        <begin position="1"/>
        <end position="23"/>
    </location>
</feature>
<proteinExistence type="predicted"/>
<dbReference type="EMBL" id="HACG01013705">
    <property type="protein sequence ID" value="CEK60570.1"/>
    <property type="molecule type" value="Transcribed_RNA"/>
</dbReference>
<name>A0A0B6YYL5_9EUPU</name>
<evidence type="ECO:0000256" key="1">
    <source>
        <dbReference type="SAM" id="MobiDB-lite"/>
    </source>
</evidence>
<sequence>METESLLTSGNIKQDPDCESSRSIEVNTSILDDRIKEEQDNDSFVVKKEANGDEASYMCFVIKKTRTNTTSLPFPHEDSFLYCEKCKLKYEQDCPEHGPLIYVDNAEINHGCTQGFSLQVQVVENMDRHLPRTEMQKESELCGEHEEYHLCTDDHIPLSEVEHLQMINCDKYLELGEQDSLLDVLNEYNTNNLNKNVNFEMTRATNMTEDTNKESKMCEENDQQKTTAIDSDFICDSMMTFQNENHSTESHKMFSICKVNPEFGAADRNYQLRN</sequence>
<evidence type="ECO:0000313" key="2">
    <source>
        <dbReference type="EMBL" id="CEK60570.1"/>
    </source>
</evidence>
<dbReference type="AlphaFoldDB" id="A0A0B6YYL5"/>
<reference evidence="2" key="1">
    <citation type="submission" date="2014-12" db="EMBL/GenBank/DDBJ databases">
        <title>Insight into the proteome of Arion vulgaris.</title>
        <authorList>
            <person name="Aradska J."/>
            <person name="Bulat T."/>
            <person name="Smidak R."/>
            <person name="Sarate P."/>
            <person name="Gangsoo J."/>
            <person name="Sialana F."/>
            <person name="Bilban M."/>
            <person name="Lubec G."/>
        </authorList>
    </citation>
    <scope>NUCLEOTIDE SEQUENCE</scope>
    <source>
        <tissue evidence="2">Skin</tissue>
    </source>
</reference>
<feature type="compositionally biased region" description="Polar residues" evidence="1">
    <location>
        <begin position="1"/>
        <end position="12"/>
    </location>
</feature>
<protein>
    <submittedName>
        <fullName evidence="2">Uncharacterized protein</fullName>
    </submittedName>
</protein>
<accession>A0A0B6YYL5</accession>
<gene>
    <name evidence="2" type="primary">ORF39776</name>
</gene>
<organism evidence="2">
    <name type="scientific">Arion vulgaris</name>
    <dbReference type="NCBI Taxonomy" id="1028688"/>
    <lineage>
        <taxon>Eukaryota</taxon>
        <taxon>Metazoa</taxon>
        <taxon>Spiralia</taxon>
        <taxon>Lophotrochozoa</taxon>
        <taxon>Mollusca</taxon>
        <taxon>Gastropoda</taxon>
        <taxon>Heterobranchia</taxon>
        <taxon>Euthyneura</taxon>
        <taxon>Panpulmonata</taxon>
        <taxon>Eupulmonata</taxon>
        <taxon>Stylommatophora</taxon>
        <taxon>Helicina</taxon>
        <taxon>Arionoidea</taxon>
        <taxon>Arionidae</taxon>
        <taxon>Arion</taxon>
    </lineage>
</organism>
<feature type="non-terminal residue" evidence="2">
    <location>
        <position position="274"/>
    </location>
</feature>